<dbReference type="EMBL" id="LNQE01000326">
    <property type="protein sequence ID" value="KUG27467.1"/>
    <property type="molecule type" value="Genomic_DNA"/>
</dbReference>
<protein>
    <submittedName>
        <fullName evidence="2">Putative transposase</fullName>
    </submittedName>
</protein>
<sequence length="268" mass="31260">MDVICFNDLVSSERKARRFFLDLCWKNHQRFCPRCRERKLYKVADGRRRCSRCGYTFQDFSRRFLNACAFDCRQWLWFLKLFELAVPPRDMAVQMRVTYPTVLKTMDVVRRAIAAQSLDADALLRAGCVAGRRDSPVFGIIIVNGMVLCDVLPEISLEDMLLFKCNFRLRTAAIGQVVYTAPYRNYLALTCCGPSLWPSNLIRHEDKRLPLEATEFWGLARRHLERMRGLAPRHYSLYLKEWEMRHNCRDTDLLAALARALCGFMPDG</sequence>
<dbReference type="AlphaFoldDB" id="A0A0W8G2T1"/>
<reference evidence="2" key="1">
    <citation type="journal article" date="2015" name="Proc. Natl. Acad. Sci. U.S.A.">
        <title>Networks of energetic and metabolic interactions define dynamics in microbial communities.</title>
        <authorList>
            <person name="Embree M."/>
            <person name="Liu J.K."/>
            <person name="Al-Bassam M.M."/>
            <person name="Zengler K."/>
        </authorList>
    </citation>
    <scope>NUCLEOTIDE SEQUENCE</scope>
</reference>
<gene>
    <name evidence="2" type="ORF">ASZ90_002684</name>
</gene>
<evidence type="ECO:0000259" key="1">
    <source>
        <dbReference type="Pfam" id="PF12760"/>
    </source>
</evidence>
<feature type="domain" description="Transposase zinc-ribbon" evidence="1">
    <location>
        <begin position="12"/>
        <end position="56"/>
    </location>
</feature>
<name>A0A0W8G2T1_9ZZZZ</name>
<dbReference type="Pfam" id="PF12760">
    <property type="entry name" value="Zn_ribbon_IS1595"/>
    <property type="match status" value="1"/>
</dbReference>
<organism evidence="2">
    <name type="scientific">hydrocarbon metagenome</name>
    <dbReference type="NCBI Taxonomy" id="938273"/>
    <lineage>
        <taxon>unclassified sequences</taxon>
        <taxon>metagenomes</taxon>
        <taxon>ecological metagenomes</taxon>
    </lineage>
</organism>
<comment type="caution">
    <text evidence="2">The sequence shown here is derived from an EMBL/GenBank/DDBJ whole genome shotgun (WGS) entry which is preliminary data.</text>
</comment>
<accession>A0A0W8G2T1</accession>
<evidence type="ECO:0000313" key="2">
    <source>
        <dbReference type="EMBL" id="KUG27467.1"/>
    </source>
</evidence>
<dbReference type="InterPro" id="IPR024442">
    <property type="entry name" value="Transposase_Zn_ribbon"/>
</dbReference>
<proteinExistence type="predicted"/>